<dbReference type="SUPFAM" id="SSF63737">
    <property type="entry name" value="Leukotriene A4 hydrolase N-terminal domain"/>
    <property type="match status" value="1"/>
</dbReference>
<dbReference type="CDD" id="cd09602">
    <property type="entry name" value="M1_APN"/>
    <property type="match status" value="1"/>
</dbReference>
<evidence type="ECO:0000256" key="7">
    <source>
        <dbReference type="ARBA" id="ARBA00022670"/>
    </source>
</evidence>
<dbReference type="Pfam" id="PF17900">
    <property type="entry name" value="Peptidase_M1_N"/>
    <property type="match status" value="1"/>
</dbReference>
<protein>
    <recommendedName>
        <fullName evidence="5">Aminopeptidase N</fullName>
        <ecNumber evidence="4">3.4.11.2</ecNumber>
    </recommendedName>
    <alternativeName>
        <fullName evidence="12">Alanine aminopeptidase</fullName>
    </alternativeName>
    <alternativeName>
        <fullName evidence="13">Lysyl aminopeptidase</fullName>
    </alternativeName>
</protein>
<evidence type="ECO:0000256" key="5">
    <source>
        <dbReference type="ARBA" id="ARBA00015611"/>
    </source>
</evidence>
<feature type="domain" description="Aminopeptidase N-like N-terminal" evidence="16">
    <location>
        <begin position="20"/>
        <end position="205"/>
    </location>
</feature>
<keyword evidence="18" id="KW-1185">Reference proteome</keyword>
<dbReference type="Proteomes" id="UP001209083">
    <property type="component" value="Chromosome"/>
</dbReference>
<keyword evidence="11" id="KW-0482">Metalloprotease</keyword>
<dbReference type="NCBIfam" id="TIGR02412">
    <property type="entry name" value="pepN_strep_liv"/>
    <property type="match status" value="1"/>
</dbReference>
<feature type="domain" description="Peptidase M1 membrane alanine aminopeptidase" evidence="14">
    <location>
        <begin position="251"/>
        <end position="462"/>
    </location>
</feature>
<reference evidence="17 18" key="1">
    <citation type="submission" date="2023-05" db="EMBL/GenBank/DDBJ databases">
        <title>Lithophilousrod everest ZFBP1038 complete genpme.</title>
        <authorList>
            <person name="Tian M."/>
        </authorList>
    </citation>
    <scope>NUCLEOTIDE SEQUENCE [LARGE SCALE GENOMIC DNA]</scope>
    <source>
        <strain evidence="17 18">ZFBP1038</strain>
    </source>
</reference>
<dbReference type="Pfam" id="PF01433">
    <property type="entry name" value="Peptidase_M1"/>
    <property type="match status" value="1"/>
</dbReference>
<dbReference type="EMBL" id="CP090958">
    <property type="protein sequence ID" value="WGW14067.1"/>
    <property type="molecule type" value="Genomic_DNA"/>
</dbReference>
<dbReference type="InterPro" id="IPR024571">
    <property type="entry name" value="ERAP1-like_C_dom"/>
</dbReference>
<organism evidence="17 18">
    <name type="scientific">Saxibacter everestensis</name>
    <dbReference type="NCBI Taxonomy" id="2909229"/>
    <lineage>
        <taxon>Bacteria</taxon>
        <taxon>Bacillati</taxon>
        <taxon>Actinomycetota</taxon>
        <taxon>Actinomycetes</taxon>
        <taxon>Micrococcales</taxon>
        <taxon>Brevibacteriaceae</taxon>
        <taxon>Saxibacter</taxon>
    </lineage>
</organism>
<comment type="cofactor">
    <cofactor evidence="2">
        <name>Zn(2+)</name>
        <dbReference type="ChEBI" id="CHEBI:29105"/>
    </cofactor>
</comment>
<evidence type="ECO:0000256" key="2">
    <source>
        <dbReference type="ARBA" id="ARBA00001947"/>
    </source>
</evidence>
<dbReference type="Gene3D" id="2.60.40.1730">
    <property type="entry name" value="tricorn interacting facor f3 domain"/>
    <property type="match status" value="1"/>
</dbReference>
<dbReference type="InterPro" id="IPR001930">
    <property type="entry name" value="Peptidase_M1"/>
</dbReference>
<proteinExistence type="inferred from homology"/>
<evidence type="ECO:0000313" key="17">
    <source>
        <dbReference type="EMBL" id="WGW14067.1"/>
    </source>
</evidence>
<accession>A0ABY8QYL8</accession>
<keyword evidence="9 17" id="KW-0378">Hydrolase</keyword>
<dbReference type="SUPFAM" id="SSF55486">
    <property type="entry name" value="Metalloproteases ('zincins'), catalytic domain"/>
    <property type="match status" value="1"/>
</dbReference>
<evidence type="ECO:0000256" key="8">
    <source>
        <dbReference type="ARBA" id="ARBA00022723"/>
    </source>
</evidence>
<dbReference type="PANTHER" id="PTHR11533">
    <property type="entry name" value="PROTEASE M1 ZINC METALLOPROTEASE"/>
    <property type="match status" value="1"/>
</dbReference>
<evidence type="ECO:0000259" key="15">
    <source>
        <dbReference type="Pfam" id="PF11838"/>
    </source>
</evidence>
<evidence type="ECO:0000259" key="16">
    <source>
        <dbReference type="Pfam" id="PF17900"/>
    </source>
</evidence>
<sequence>MNLTRDEAAERADLLDVSFYDVVLDIDPEADTFRSVTTVRFTAAQGASTFIDAVTARVHQIELNGQELDAAEVVSASRISLPVLSDDNVLVVDADFSFMNTGEGLHKFVDPADGEVYLYSQFEVADSRRVFAVFEQPDLKATFSFAVTAPASWQVISNSPTPSPEAAGTGIDITPLTFDNKLSADDAKADRLTWRFAPTPPMSSYITAIIAGPYESVHSQLTSSDGRVIPLGVFARKSLASYLDADNIFRITRQGFEFYEKNFGLPYPFEKYDQLFVPEFNAGAMENAGAVTFLEQYVFRSKVPDATVERRTVTILHELAHMWFGDLVTMKWWNDLWLNESFAEYMSTLATAEATEWKQAWTTFASLEKAWAYRQDQLPSTHPIVADIRDLEDVEVNFDGITYAKGASVLKQLVAWVGQDEFLAGVRQYFQKHAWSNTQLSDLLSELEQTSGRDLSAWSKVWLEEAGLTSLRPEIVDGADGLIESLEIVQEAPELHSGERPSMRPHRLAVGFYDLDPETQTLQRTERLELDVAGERTSVTAAAGLRRPALILLNDDDLAYAKIRLDPASFATASAHLGQFADSLPRTLIWSAAWDMTRDAETDAHSYVSLVLDNISAESDSTVVLVLLRQLATAVELYANPEQAQRLGVEVGEELAELAHRAGPGSDQQLQFVKAAARHARTESQLTFIGSLFHGGATMDGLEVDTDLRWDLLTSLVTGGKAGNKEIEAELGRDNTASGHQAAALARAAVPTAEAKEKAWADVVDRDDLPNAVAGSIISGFNRVHDSELLEPFAACYFDVVRRLWQERTHEMAQQLALGLYPAHSVRQETVDATDAWLADNSDAPAGLLRLVSESKDGLVRALRAQARDAAR</sequence>
<evidence type="ECO:0000256" key="6">
    <source>
        <dbReference type="ARBA" id="ARBA00022438"/>
    </source>
</evidence>
<dbReference type="PANTHER" id="PTHR11533:SF174">
    <property type="entry name" value="PUROMYCIN-SENSITIVE AMINOPEPTIDASE-RELATED"/>
    <property type="match status" value="1"/>
</dbReference>
<dbReference type="EC" id="3.4.11.2" evidence="4"/>
<evidence type="ECO:0000313" key="18">
    <source>
        <dbReference type="Proteomes" id="UP001209083"/>
    </source>
</evidence>
<evidence type="ECO:0000256" key="12">
    <source>
        <dbReference type="ARBA" id="ARBA00029811"/>
    </source>
</evidence>
<dbReference type="Gene3D" id="1.10.390.10">
    <property type="entry name" value="Neutral Protease Domain 2"/>
    <property type="match status" value="1"/>
</dbReference>
<dbReference type="PRINTS" id="PR00756">
    <property type="entry name" value="ALADIPTASE"/>
</dbReference>
<keyword evidence="7" id="KW-0645">Protease</keyword>
<dbReference type="Pfam" id="PF11838">
    <property type="entry name" value="ERAP1_C"/>
    <property type="match status" value="1"/>
</dbReference>
<gene>
    <name evidence="17" type="primary">pepN</name>
    <name evidence="17" type="ORF">LWF01_09810</name>
</gene>
<evidence type="ECO:0000256" key="10">
    <source>
        <dbReference type="ARBA" id="ARBA00022833"/>
    </source>
</evidence>
<evidence type="ECO:0000259" key="14">
    <source>
        <dbReference type="Pfam" id="PF01433"/>
    </source>
</evidence>
<comment type="similarity">
    <text evidence="3">Belongs to the peptidase M1 family.</text>
</comment>
<keyword evidence="10" id="KW-0862">Zinc</keyword>
<feature type="domain" description="ERAP1-like C-terminal" evidence="15">
    <location>
        <begin position="550"/>
        <end position="859"/>
    </location>
</feature>
<dbReference type="GO" id="GO:0016285">
    <property type="term" value="F:alanyl aminopeptidase activity"/>
    <property type="evidence" value="ECO:0007669"/>
    <property type="project" value="UniProtKB-EC"/>
</dbReference>
<evidence type="ECO:0000256" key="11">
    <source>
        <dbReference type="ARBA" id="ARBA00023049"/>
    </source>
</evidence>
<keyword evidence="8" id="KW-0479">Metal-binding</keyword>
<dbReference type="InterPro" id="IPR027268">
    <property type="entry name" value="Peptidase_M4/M1_CTD_sf"/>
</dbReference>
<comment type="catalytic activity">
    <reaction evidence="1">
        <text>Release of an N-terminal amino acid, Xaa-|-Yaa- from a peptide, amide or arylamide. Xaa is preferably Ala, but may be most amino acids including Pro (slow action). When a terminal hydrophobic residue is followed by a prolyl residue, the two may be released as an intact Xaa-Pro dipeptide.</text>
        <dbReference type="EC" id="3.4.11.2"/>
    </reaction>
</comment>
<dbReference type="RefSeq" id="WP_349640882.1">
    <property type="nucleotide sequence ID" value="NZ_CP090958.1"/>
</dbReference>
<keyword evidence="6 17" id="KW-0031">Aminopeptidase</keyword>
<dbReference type="InterPro" id="IPR042097">
    <property type="entry name" value="Aminopeptidase_N-like_N_sf"/>
</dbReference>
<dbReference type="InterPro" id="IPR045357">
    <property type="entry name" value="Aminopeptidase_N-like_N"/>
</dbReference>
<evidence type="ECO:0000256" key="3">
    <source>
        <dbReference type="ARBA" id="ARBA00010136"/>
    </source>
</evidence>
<evidence type="ECO:0000256" key="1">
    <source>
        <dbReference type="ARBA" id="ARBA00000098"/>
    </source>
</evidence>
<evidence type="ECO:0000256" key="13">
    <source>
        <dbReference type="ARBA" id="ARBA00031533"/>
    </source>
</evidence>
<dbReference type="InterPro" id="IPR050344">
    <property type="entry name" value="Peptidase_M1_aminopeptidases"/>
</dbReference>
<name>A0ABY8QYL8_9MICO</name>
<dbReference type="InterPro" id="IPR012778">
    <property type="entry name" value="Pept_M1_aminopeptidase"/>
</dbReference>
<evidence type="ECO:0000256" key="9">
    <source>
        <dbReference type="ARBA" id="ARBA00022801"/>
    </source>
</evidence>
<evidence type="ECO:0000256" key="4">
    <source>
        <dbReference type="ARBA" id="ARBA00012564"/>
    </source>
</evidence>
<dbReference type="InterPro" id="IPR014782">
    <property type="entry name" value="Peptidase_M1_dom"/>
</dbReference>